<evidence type="ECO:0000313" key="10">
    <source>
        <dbReference type="Proteomes" id="UP000196027"/>
    </source>
</evidence>
<dbReference type="CDD" id="cd01075">
    <property type="entry name" value="NAD_bind_Leu_Phe_Val_DH"/>
    <property type="match status" value="1"/>
</dbReference>
<evidence type="ECO:0000313" key="9">
    <source>
        <dbReference type="EMBL" id="ARU54946.1"/>
    </source>
</evidence>
<dbReference type="Pfam" id="PF00208">
    <property type="entry name" value="ELFV_dehydrog"/>
    <property type="match status" value="2"/>
</dbReference>
<dbReference type="InterPro" id="IPR006097">
    <property type="entry name" value="Glu/Leu/Phe/Val/Trp_DH_dimer"/>
</dbReference>
<evidence type="ECO:0000256" key="4">
    <source>
        <dbReference type="ARBA" id="ARBA00023027"/>
    </source>
</evidence>
<keyword evidence="10" id="KW-1185">Reference proteome</keyword>
<dbReference type="EMBL" id="CP021425">
    <property type="protein sequence ID" value="ARU54946.1"/>
    <property type="molecule type" value="Genomic_DNA"/>
</dbReference>
<evidence type="ECO:0000259" key="8">
    <source>
        <dbReference type="SMART" id="SM00839"/>
    </source>
</evidence>
<dbReference type="PIRSF" id="PIRSF000188">
    <property type="entry name" value="Phe_leu_dh"/>
    <property type="match status" value="1"/>
</dbReference>
<dbReference type="Gene3D" id="3.40.50.720">
    <property type="entry name" value="NAD(P)-binding Rossmann-like Domain"/>
    <property type="match status" value="1"/>
</dbReference>
<protein>
    <submittedName>
        <fullName evidence="9">Glutamate dehydrogenase/leucine dehydrogenase</fullName>
    </submittedName>
</protein>
<dbReference type="SUPFAM" id="SSF53223">
    <property type="entry name" value="Aminoacid dehydrogenase-like, N-terminal domain"/>
    <property type="match status" value="1"/>
</dbReference>
<keyword evidence="4 6" id="KW-0520">NAD</keyword>
<evidence type="ECO:0000256" key="5">
    <source>
        <dbReference type="PIRSR" id="PIRSR000188-1"/>
    </source>
</evidence>
<evidence type="ECO:0000256" key="7">
    <source>
        <dbReference type="RuleBase" id="RU004417"/>
    </source>
</evidence>
<dbReference type="InterPro" id="IPR036291">
    <property type="entry name" value="NAD(P)-bd_dom_sf"/>
</dbReference>
<keyword evidence="6" id="KW-0547">Nucleotide-binding</keyword>
<dbReference type="InterPro" id="IPR046346">
    <property type="entry name" value="Aminoacid_DH-like_N_sf"/>
</dbReference>
<organism evidence="9 10">
    <name type="scientific">Oleiphilus messinensis</name>
    <dbReference type="NCBI Taxonomy" id="141451"/>
    <lineage>
        <taxon>Bacteria</taxon>
        <taxon>Pseudomonadati</taxon>
        <taxon>Pseudomonadota</taxon>
        <taxon>Gammaproteobacteria</taxon>
        <taxon>Oceanospirillales</taxon>
        <taxon>Oleiphilaceae</taxon>
        <taxon>Oleiphilus</taxon>
    </lineage>
</organism>
<dbReference type="Gene3D" id="3.40.50.10860">
    <property type="entry name" value="Leucine Dehydrogenase, chain A, domain 1"/>
    <property type="match status" value="1"/>
</dbReference>
<dbReference type="PANTHER" id="PTHR42722:SF1">
    <property type="entry name" value="VALINE DEHYDROGENASE"/>
    <property type="match status" value="1"/>
</dbReference>
<dbReference type="AlphaFoldDB" id="A0A1Y0I586"/>
<dbReference type="GO" id="GO:0006520">
    <property type="term" value="P:amino acid metabolic process"/>
    <property type="evidence" value="ECO:0007669"/>
    <property type="project" value="InterPro"/>
</dbReference>
<dbReference type="SUPFAM" id="SSF51735">
    <property type="entry name" value="NAD(P)-binding Rossmann-fold domains"/>
    <property type="match status" value="1"/>
</dbReference>
<dbReference type="GO" id="GO:0016639">
    <property type="term" value="F:oxidoreductase activity, acting on the CH-NH2 group of donors, NAD or NADP as acceptor"/>
    <property type="evidence" value="ECO:0007669"/>
    <property type="project" value="InterPro"/>
</dbReference>
<dbReference type="PANTHER" id="PTHR42722">
    <property type="entry name" value="LEUCINE DEHYDROGENASE"/>
    <property type="match status" value="1"/>
</dbReference>
<comment type="similarity">
    <text evidence="2 7">Belongs to the Glu/Leu/Phe/Val dehydrogenases family.</text>
</comment>
<evidence type="ECO:0000256" key="1">
    <source>
        <dbReference type="ARBA" id="ARBA00003868"/>
    </source>
</evidence>
<keyword evidence="3 7" id="KW-0560">Oxidoreductase</keyword>
<gene>
    <name evidence="9" type="ORF">OLMES_0859</name>
</gene>
<accession>A0A1Y0I586</accession>
<evidence type="ECO:0000256" key="6">
    <source>
        <dbReference type="PIRSR" id="PIRSR000188-2"/>
    </source>
</evidence>
<feature type="domain" description="Glutamate/phenylalanine/leucine/valine/L-tryptophan dehydrogenase C-terminal" evidence="8">
    <location>
        <begin position="137"/>
        <end position="339"/>
    </location>
</feature>
<name>A0A1Y0I586_9GAMM</name>
<dbReference type="InterPro" id="IPR006095">
    <property type="entry name" value="Glu/Leu/Phe/Val/Trp_DH"/>
</dbReference>
<dbReference type="GO" id="GO:0000166">
    <property type="term" value="F:nucleotide binding"/>
    <property type="evidence" value="ECO:0007669"/>
    <property type="project" value="UniProtKB-KW"/>
</dbReference>
<sequence length="341" mass="36843">MFAILEQSDIQEIHFRRDADSGLHAIIAIHSTKMGPALGGCRFLTYDDDNKAIHDAIRLARGMSYKAVLAGVKQGGGKSVIIKPANYDPEKLFTRFGQFVESLNGRYITAIDSGTSAFEMDIIANQTRHVTSTSREKNPSQFTAQGVFEGIQAAVYHQLHTEHLEGIRVALQGLGNVGFALANLLHEAGANLIVSDINPTRVKQACESFQAEQVQANAIYDVECDVFAPCGLGGIINPETLSRLQCSIVAGSANNQLATAQEGRELHQAGILYAPDYVINAGGLIYASMHHASEPDEHIHTKTAEISQTLSEIFEHSKTQNKATSEIADELAEAKLSAISA</sequence>
<dbReference type="KEGG" id="ome:OLMES_0859"/>
<feature type="active site" description="Proton donor/acceptor" evidence="5">
    <location>
        <position position="78"/>
    </location>
</feature>
<dbReference type="InterPro" id="IPR006096">
    <property type="entry name" value="Glu/Leu/Phe/Val/Trp_DH_C"/>
</dbReference>
<dbReference type="OrthoDB" id="9803297at2"/>
<dbReference type="Proteomes" id="UP000196027">
    <property type="component" value="Chromosome"/>
</dbReference>
<dbReference type="SMART" id="SM00839">
    <property type="entry name" value="ELFV_dehydrog"/>
    <property type="match status" value="1"/>
</dbReference>
<dbReference type="InterPro" id="IPR016211">
    <property type="entry name" value="Glu/Phe/Leu/Val/Trp_DH_bac/arc"/>
</dbReference>
<feature type="binding site" evidence="6">
    <location>
        <begin position="173"/>
        <end position="178"/>
    </location>
    <ligand>
        <name>NAD(+)</name>
        <dbReference type="ChEBI" id="CHEBI:57540"/>
    </ligand>
</feature>
<evidence type="ECO:0000256" key="3">
    <source>
        <dbReference type="ARBA" id="ARBA00023002"/>
    </source>
</evidence>
<dbReference type="PRINTS" id="PR00082">
    <property type="entry name" value="GLFDHDRGNASE"/>
</dbReference>
<proteinExistence type="inferred from homology"/>
<dbReference type="Pfam" id="PF02812">
    <property type="entry name" value="ELFV_dehydrog_N"/>
    <property type="match status" value="1"/>
</dbReference>
<comment type="function">
    <text evidence="1">Catalyzes the reversible oxidative deamination of glutamate to alpha-ketoglutarate and ammonia.</text>
</comment>
<evidence type="ECO:0000256" key="2">
    <source>
        <dbReference type="ARBA" id="ARBA00006382"/>
    </source>
</evidence>
<reference evidence="9 10" key="1">
    <citation type="submission" date="2017-05" db="EMBL/GenBank/DDBJ databases">
        <title>Genomic insights into alkan degradation activity of Oleiphilus messinensis.</title>
        <authorList>
            <person name="Kozyavkin S.A."/>
            <person name="Slesarev A.I."/>
            <person name="Golyshin P.N."/>
            <person name="Korzhenkov A."/>
            <person name="Golyshina O.N."/>
            <person name="Toshchakov S.V."/>
        </authorList>
    </citation>
    <scope>NUCLEOTIDE SEQUENCE [LARGE SCALE GENOMIC DNA]</scope>
    <source>
        <strain evidence="9 10">ME102</strain>
    </source>
</reference>
<dbReference type="RefSeq" id="WP_087460102.1">
    <property type="nucleotide sequence ID" value="NZ_CP021425.1"/>
</dbReference>